<dbReference type="EMBL" id="PCXO01000005">
    <property type="protein sequence ID" value="PIR41462.1"/>
    <property type="molecule type" value="Genomic_DNA"/>
</dbReference>
<sequence length="437" mass="49959">MGNKMKAQARAGLVFFNRQRASYVFGVLEKQYREGEGRYGLTVPPEIFYLNSLTELRGDPRKMVLFYFFVALFMRGGINSDDPFFSLGILCKIYPEMFEPEEIIRMSSPEIGQKLEEASLIALGGATQGESNHGSLAMNIREHTQNWRNNARCLSEYWEGDPRKIFQGQDNVVSAFNNTVDRHDRFGGMRLKIFSLLAIWYMEQELIPKMPCPLPVDFHMIRLFLGLGLIKINKKVWQKFQPGQIGSEKNRVDNGAIFKALRGRPAFRVTEQITNSIALWTMGMITKLDLPIYSLSYSIWFKSRTDCSAHIQSQSRNGPNGQRMFFTEEALAQPGLIPKNYWEPCADCVFQADLCRSVVPAFPYYRLGFIVPIKRKPSFGQQTFRGISPFPGRRTGKATLEKLERHRQILALAPDELRALGQSQGKALETKQQFGMF</sequence>
<reference evidence="1 2" key="1">
    <citation type="submission" date="2017-09" db="EMBL/GenBank/DDBJ databases">
        <title>Depth-based differentiation of microbial function through sediment-hosted aquifers and enrichment of novel symbionts in the deep terrestrial subsurface.</title>
        <authorList>
            <person name="Probst A.J."/>
            <person name="Ladd B."/>
            <person name="Jarett J.K."/>
            <person name="Geller-Mcgrath D.E."/>
            <person name="Sieber C.M."/>
            <person name="Emerson J.B."/>
            <person name="Anantharaman K."/>
            <person name="Thomas B.C."/>
            <person name="Malmstrom R."/>
            <person name="Stieglmeier M."/>
            <person name="Klingl A."/>
            <person name="Woyke T."/>
            <person name="Ryan C.M."/>
            <person name="Banfield J.F."/>
        </authorList>
    </citation>
    <scope>NUCLEOTIDE SEQUENCE [LARGE SCALE GENOMIC DNA]</scope>
    <source>
        <strain evidence="1">CG10_big_fil_rev_8_21_14_0_10_46_23</strain>
    </source>
</reference>
<evidence type="ECO:0000313" key="1">
    <source>
        <dbReference type="EMBL" id="PIR41462.1"/>
    </source>
</evidence>
<proteinExistence type="predicted"/>
<dbReference type="AlphaFoldDB" id="A0A2H0R4L5"/>
<evidence type="ECO:0000313" key="2">
    <source>
        <dbReference type="Proteomes" id="UP000230232"/>
    </source>
</evidence>
<comment type="caution">
    <text evidence="1">The sequence shown here is derived from an EMBL/GenBank/DDBJ whole genome shotgun (WGS) entry which is preliminary data.</text>
</comment>
<organism evidence="1 2">
    <name type="scientific">Candidatus Yanofskybacteria bacterium CG10_big_fil_rev_8_21_14_0_10_46_23</name>
    <dbReference type="NCBI Taxonomy" id="1975098"/>
    <lineage>
        <taxon>Bacteria</taxon>
        <taxon>Candidatus Yanofskyibacteriota</taxon>
    </lineage>
</organism>
<protein>
    <submittedName>
        <fullName evidence="1">Uncharacterized protein</fullName>
    </submittedName>
</protein>
<dbReference type="Proteomes" id="UP000230232">
    <property type="component" value="Unassembled WGS sequence"/>
</dbReference>
<accession>A0A2H0R4L5</accession>
<name>A0A2H0R4L5_9BACT</name>
<gene>
    <name evidence="1" type="ORF">COV31_01140</name>
</gene>